<sequence>MQYYKQKFDEERALYGISESEILDCDFDGVQDGESALKETSNNIIKNCYFNLRYPLWHADYTKIFNSKMSASCRAALWYDKGIEIDHCEMKGIKALRECDLVSVKHSKIYSLEFAWKCRNVNIQECTLDSQYPFFECEDVKIHSLHMKGKYSFQYVKNMEIRNSVLDTKDAFWHSENVTVYDSVIQGEYLGWYSKNLKLVRCRIIGTQPLCYCENLVLEDCTMEQTDLAFELSGVHATVLNEIDSIKNPKSGTIKAKGIKQIIFDNKQVCERDTVIKTDV</sequence>
<protein>
    <recommendedName>
        <fullName evidence="3">Hydrogenase</fullName>
    </recommendedName>
</protein>
<dbReference type="InterPro" id="IPR011050">
    <property type="entry name" value="Pectin_lyase_fold/virulence"/>
</dbReference>
<dbReference type="RefSeq" id="WP_118277471.1">
    <property type="nucleotide sequence ID" value="NZ_AP019695.1"/>
</dbReference>
<dbReference type="KEGG" id="aarg:Aargi30884_08860"/>
<evidence type="ECO:0008006" key="3">
    <source>
        <dbReference type="Google" id="ProtNLM"/>
    </source>
</evidence>
<reference evidence="2" key="1">
    <citation type="submission" date="2019-05" db="EMBL/GenBank/DDBJ databases">
        <title>Complete genome sequencing of Absiella argi strain JCM 30884.</title>
        <authorList>
            <person name="Sakamoto M."/>
            <person name="Murakami T."/>
            <person name="Mori H."/>
        </authorList>
    </citation>
    <scope>NUCLEOTIDE SEQUENCE [LARGE SCALE GENOMIC DNA]</scope>
    <source>
        <strain evidence="2">JCM 30884</strain>
    </source>
</reference>
<dbReference type="Proteomes" id="UP000464754">
    <property type="component" value="Chromosome"/>
</dbReference>
<accession>A0A6N4TGR9</accession>
<gene>
    <name evidence="1" type="ORF">Aargi30884_08860</name>
</gene>
<organism evidence="1 2">
    <name type="scientific">Amedibacterium intestinale</name>
    <dbReference type="NCBI Taxonomy" id="2583452"/>
    <lineage>
        <taxon>Bacteria</taxon>
        <taxon>Bacillati</taxon>
        <taxon>Bacillota</taxon>
        <taxon>Erysipelotrichia</taxon>
        <taxon>Erysipelotrichales</taxon>
        <taxon>Erysipelotrichaceae</taxon>
        <taxon>Amedibacterium</taxon>
    </lineage>
</organism>
<dbReference type="EMBL" id="AP019695">
    <property type="protein sequence ID" value="BBK21983.1"/>
    <property type="molecule type" value="Genomic_DNA"/>
</dbReference>
<dbReference type="SUPFAM" id="SSF51126">
    <property type="entry name" value="Pectin lyase-like"/>
    <property type="match status" value="1"/>
</dbReference>
<dbReference type="AlphaFoldDB" id="A0A6N4TGR9"/>
<proteinExistence type="predicted"/>
<name>A0A6N4TGR9_9FIRM</name>
<dbReference type="InterPro" id="IPR012334">
    <property type="entry name" value="Pectin_lyas_fold"/>
</dbReference>
<evidence type="ECO:0000313" key="2">
    <source>
        <dbReference type="Proteomes" id="UP000464754"/>
    </source>
</evidence>
<dbReference type="Gene3D" id="2.160.20.10">
    <property type="entry name" value="Single-stranded right-handed beta-helix, Pectin lyase-like"/>
    <property type="match status" value="1"/>
</dbReference>
<dbReference type="Pfam" id="PF12541">
    <property type="entry name" value="DUF3737"/>
    <property type="match status" value="1"/>
</dbReference>
<evidence type="ECO:0000313" key="1">
    <source>
        <dbReference type="EMBL" id="BBK21983.1"/>
    </source>
</evidence>
<dbReference type="InterPro" id="IPR022208">
    <property type="entry name" value="DUF3737"/>
</dbReference>
<keyword evidence="2" id="KW-1185">Reference proteome</keyword>